<dbReference type="GO" id="GO:0005829">
    <property type="term" value="C:cytosol"/>
    <property type="evidence" value="ECO:0007669"/>
    <property type="project" value="TreeGrafter"/>
</dbReference>
<keyword evidence="10" id="KW-1185">Reference proteome</keyword>
<evidence type="ECO:0000256" key="6">
    <source>
        <dbReference type="ARBA" id="ARBA00022840"/>
    </source>
</evidence>
<dbReference type="GO" id="GO:0015940">
    <property type="term" value="P:pantothenate biosynthetic process"/>
    <property type="evidence" value="ECO:0007669"/>
    <property type="project" value="UniProtKB-UniRule"/>
</dbReference>
<feature type="binding site" evidence="8">
    <location>
        <position position="68"/>
    </location>
    <ligand>
        <name>(R)-pantoate</name>
        <dbReference type="ChEBI" id="CHEBI:15980"/>
    </ligand>
</feature>
<keyword evidence="3 8" id="KW-0436">Ligase</keyword>
<organism evidence="9 10">
    <name type="scientific">Mucilaginibacter gossypiicola</name>
    <dbReference type="NCBI Taxonomy" id="551995"/>
    <lineage>
        <taxon>Bacteria</taxon>
        <taxon>Pseudomonadati</taxon>
        <taxon>Bacteroidota</taxon>
        <taxon>Sphingobacteriia</taxon>
        <taxon>Sphingobacteriales</taxon>
        <taxon>Sphingobacteriaceae</taxon>
        <taxon>Mucilaginibacter</taxon>
    </lineage>
</organism>
<evidence type="ECO:0000313" key="9">
    <source>
        <dbReference type="EMBL" id="SEO87659.1"/>
    </source>
</evidence>
<comment type="caution">
    <text evidence="8">Lacks conserved residue(s) required for the propagation of feature annotation.</text>
</comment>
<keyword evidence="5 8" id="KW-0547">Nucleotide-binding</keyword>
<feature type="binding site" evidence="8">
    <location>
        <begin position="37"/>
        <end position="44"/>
    </location>
    <ligand>
        <name>ATP</name>
        <dbReference type="ChEBI" id="CHEBI:30616"/>
    </ligand>
</feature>
<gene>
    <name evidence="8" type="primary">panC</name>
    <name evidence="9" type="ORF">SAMN05192574_1157</name>
</gene>
<dbReference type="NCBIfam" id="TIGR00018">
    <property type="entry name" value="panC"/>
    <property type="match status" value="1"/>
</dbReference>
<evidence type="ECO:0000256" key="7">
    <source>
        <dbReference type="ARBA" id="ARBA00048258"/>
    </source>
</evidence>
<dbReference type="InterPro" id="IPR004821">
    <property type="entry name" value="Cyt_trans-like"/>
</dbReference>
<dbReference type="InterPro" id="IPR042176">
    <property type="entry name" value="Pantoate_ligase_C"/>
</dbReference>
<evidence type="ECO:0000256" key="2">
    <source>
        <dbReference type="ARBA" id="ARBA00009256"/>
    </source>
</evidence>
<evidence type="ECO:0000256" key="4">
    <source>
        <dbReference type="ARBA" id="ARBA00022655"/>
    </source>
</evidence>
<dbReference type="AlphaFoldDB" id="A0A1H8T8Z6"/>
<dbReference type="EC" id="6.3.2.1" evidence="8"/>
<dbReference type="InterPro" id="IPR014729">
    <property type="entry name" value="Rossmann-like_a/b/a_fold"/>
</dbReference>
<comment type="subunit">
    <text evidence="8">Homodimer.</text>
</comment>
<dbReference type="InterPro" id="IPR003721">
    <property type="entry name" value="Pantoate_ligase"/>
</dbReference>
<dbReference type="NCBIfam" id="TIGR00125">
    <property type="entry name" value="cyt_tran_rel"/>
    <property type="match status" value="1"/>
</dbReference>
<comment type="similarity">
    <text evidence="2 8">Belongs to the pantothenate synthetase family.</text>
</comment>
<feature type="active site" description="Proton donor" evidence="8">
    <location>
        <position position="44"/>
    </location>
</feature>
<feature type="binding site" evidence="8">
    <location>
        <position position="68"/>
    </location>
    <ligand>
        <name>beta-alanine</name>
        <dbReference type="ChEBI" id="CHEBI:57966"/>
    </ligand>
</feature>
<dbReference type="Proteomes" id="UP000198942">
    <property type="component" value="Unassembled WGS sequence"/>
</dbReference>
<accession>A0A1H8T8Z6</accession>
<dbReference type="Gene3D" id="3.30.1300.10">
    <property type="entry name" value="Pantoate-beta-alanine ligase, C-terminal domain"/>
    <property type="match status" value="1"/>
</dbReference>
<name>A0A1H8T8Z6_9SPHI</name>
<dbReference type="PANTHER" id="PTHR21299:SF1">
    <property type="entry name" value="PANTOATE--BETA-ALANINE LIGASE"/>
    <property type="match status" value="1"/>
</dbReference>
<dbReference type="STRING" id="551995.SAMN05192574_1157"/>
<dbReference type="GO" id="GO:0004592">
    <property type="term" value="F:pantoate-beta-alanine ligase activity"/>
    <property type="evidence" value="ECO:0007669"/>
    <property type="project" value="UniProtKB-UniRule"/>
</dbReference>
<dbReference type="SUPFAM" id="SSF52374">
    <property type="entry name" value="Nucleotidylyl transferase"/>
    <property type="match status" value="1"/>
</dbReference>
<sequence>MPNFVITITLKIFTTKKEISDYFNRKPVKVIGFVPTMGALHKGHLGLIELAKQQSTQVVCSIFVNPTQFNDPKDLEKYPRPITDDIRRLEEVNCDILFNPQVTEMYDDNEKWHFDMGDLEHLLEGKFRPGHYQGVTQVVNKLFNIVKPDIAFFGQKDYQQVMVISKMVEALNMPVKLVMCPIEREPDGLAMSSRNIHLTPYDREHSLILSKTLNWVKENFDVDKIDTLQQQAAQMISSEPGVELEYFEIADGKTLHPATRASETIVALVAARVGKTRLIDNVLIG</sequence>
<feature type="binding site" evidence="8">
    <location>
        <begin position="154"/>
        <end position="157"/>
    </location>
    <ligand>
        <name>ATP</name>
        <dbReference type="ChEBI" id="CHEBI:30616"/>
    </ligand>
</feature>
<keyword evidence="6 8" id="KW-0067">ATP-binding</keyword>
<dbReference type="PANTHER" id="PTHR21299">
    <property type="entry name" value="CYTIDYLATE KINASE/PANTOATE-BETA-ALANINE LIGASE"/>
    <property type="match status" value="1"/>
</dbReference>
<comment type="catalytic activity">
    <reaction evidence="7 8">
        <text>(R)-pantoate + beta-alanine + ATP = (R)-pantothenate + AMP + diphosphate + H(+)</text>
        <dbReference type="Rhea" id="RHEA:10912"/>
        <dbReference type="ChEBI" id="CHEBI:15378"/>
        <dbReference type="ChEBI" id="CHEBI:15980"/>
        <dbReference type="ChEBI" id="CHEBI:29032"/>
        <dbReference type="ChEBI" id="CHEBI:30616"/>
        <dbReference type="ChEBI" id="CHEBI:33019"/>
        <dbReference type="ChEBI" id="CHEBI:57966"/>
        <dbReference type="ChEBI" id="CHEBI:456215"/>
        <dbReference type="EC" id="6.3.2.1"/>
    </reaction>
</comment>
<comment type="function">
    <text evidence="8">Catalyzes the condensation of pantoate with beta-alanine in an ATP-dependent reaction via a pantoyl-adenylate intermediate.</text>
</comment>
<feature type="binding site" evidence="8">
    <location>
        <begin position="191"/>
        <end position="194"/>
    </location>
    <ligand>
        <name>ATP</name>
        <dbReference type="ChEBI" id="CHEBI:30616"/>
    </ligand>
</feature>
<dbReference type="CDD" id="cd00560">
    <property type="entry name" value="PanC"/>
    <property type="match status" value="1"/>
</dbReference>
<evidence type="ECO:0000256" key="3">
    <source>
        <dbReference type="ARBA" id="ARBA00022598"/>
    </source>
</evidence>
<proteinExistence type="inferred from homology"/>
<feature type="binding site" evidence="8">
    <location>
        <position position="160"/>
    </location>
    <ligand>
        <name>(R)-pantoate</name>
        <dbReference type="ChEBI" id="CHEBI:15980"/>
    </ligand>
</feature>
<protein>
    <recommendedName>
        <fullName evidence="8">Pantothenate synthetase</fullName>
        <shortName evidence="8">PS</shortName>
        <ecNumber evidence="8">6.3.2.1</ecNumber>
    </recommendedName>
    <alternativeName>
        <fullName evidence="8">Pantoate--beta-alanine ligase</fullName>
    </alternativeName>
    <alternativeName>
        <fullName evidence="8">Pantoate-activating enzyme</fullName>
    </alternativeName>
</protein>
<reference evidence="10" key="1">
    <citation type="submission" date="2016-10" db="EMBL/GenBank/DDBJ databases">
        <authorList>
            <person name="Varghese N."/>
            <person name="Submissions S."/>
        </authorList>
    </citation>
    <scope>NUCLEOTIDE SEQUENCE [LARGE SCALE GENOMIC DNA]</scope>
    <source>
        <strain evidence="10">Gh-48</strain>
    </source>
</reference>
<dbReference type="Pfam" id="PF02569">
    <property type="entry name" value="Pantoate_ligase"/>
    <property type="match status" value="1"/>
</dbReference>
<evidence type="ECO:0000256" key="1">
    <source>
        <dbReference type="ARBA" id="ARBA00004990"/>
    </source>
</evidence>
<comment type="miscellaneous">
    <text evidence="8">The reaction proceeds by a bi uni uni bi ping pong mechanism.</text>
</comment>
<dbReference type="HAMAP" id="MF_00158">
    <property type="entry name" value="PanC"/>
    <property type="match status" value="1"/>
</dbReference>
<keyword evidence="8" id="KW-0963">Cytoplasm</keyword>
<dbReference type="GO" id="GO:0005524">
    <property type="term" value="F:ATP binding"/>
    <property type="evidence" value="ECO:0007669"/>
    <property type="project" value="UniProtKB-KW"/>
</dbReference>
<comment type="subcellular location">
    <subcellularLocation>
        <location evidence="8">Cytoplasm</location>
    </subcellularLocation>
</comment>
<evidence type="ECO:0000313" key="10">
    <source>
        <dbReference type="Proteomes" id="UP000198942"/>
    </source>
</evidence>
<comment type="pathway">
    <text evidence="1 8">Cofactor biosynthesis; (R)-pantothenate biosynthesis; (R)-pantothenate from (R)-pantoate and beta-alanine: step 1/1.</text>
</comment>
<dbReference type="UniPathway" id="UPA00028">
    <property type="reaction ID" value="UER00005"/>
</dbReference>
<dbReference type="EMBL" id="FOCL01000015">
    <property type="protein sequence ID" value="SEO87659.1"/>
    <property type="molecule type" value="Genomic_DNA"/>
</dbReference>
<evidence type="ECO:0000256" key="5">
    <source>
        <dbReference type="ARBA" id="ARBA00022741"/>
    </source>
</evidence>
<evidence type="ECO:0000256" key="8">
    <source>
        <dbReference type="HAMAP-Rule" id="MF_00158"/>
    </source>
</evidence>
<dbReference type="Gene3D" id="3.40.50.620">
    <property type="entry name" value="HUPs"/>
    <property type="match status" value="1"/>
</dbReference>
<keyword evidence="4 8" id="KW-0566">Pantothenate biosynthesis</keyword>